<evidence type="ECO:0000313" key="2">
    <source>
        <dbReference type="EMBL" id="ODM92596.1"/>
    </source>
</evidence>
<name>A0A1D2MHY2_ORCCI</name>
<gene>
    <name evidence="2" type="ORF">Ocin01_14089</name>
</gene>
<sequence>MAKIIISLLALALVAVAFGSPMGIGMGIGHGMVSSHHSSHIGHSGHMMGYPGIGMIGHGMTMGSVHKTYHHGMGMYPGMIMG</sequence>
<comment type="caution">
    <text evidence="2">The sequence shown here is derived from an EMBL/GenBank/DDBJ whole genome shotgun (WGS) entry which is preliminary data.</text>
</comment>
<feature type="chain" id="PRO_5008904071" evidence="1">
    <location>
        <begin position="20"/>
        <end position="82"/>
    </location>
</feature>
<dbReference type="AlphaFoldDB" id="A0A1D2MHY2"/>
<dbReference type="Proteomes" id="UP000094527">
    <property type="component" value="Unassembled WGS sequence"/>
</dbReference>
<reference evidence="2 3" key="1">
    <citation type="journal article" date="2016" name="Genome Biol. Evol.">
        <title>Gene Family Evolution Reflects Adaptation to Soil Environmental Stressors in the Genome of the Collembolan Orchesella cincta.</title>
        <authorList>
            <person name="Faddeeva-Vakhrusheva A."/>
            <person name="Derks M.F."/>
            <person name="Anvar S.Y."/>
            <person name="Agamennone V."/>
            <person name="Suring W."/>
            <person name="Smit S."/>
            <person name="van Straalen N.M."/>
            <person name="Roelofs D."/>
        </authorList>
    </citation>
    <scope>NUCLEOTIDE SEQUENCE [LARGE SCALE GENOMIC DNA]</scope>
    <source>
        <tissue evidence="2">Mixed pool</tissue>
    </source>
</reference>
<proteinExistence type="predicted"/>
<keyword evidence="1" id="KW-0732">Signal</keyword>
<accession>A0A1D2MHY2</accession>
<evidence type="ECO:0000313" key="3">
    <source>
        <dbReference type="Proteomes" id="UP000094527"/>
    </source>
</evidence>
<dbReference type="EMBL" id="LJIJ01001194">
    <property type="protein sequence ID" value="ODM92596.1"/>
    <property type="molecule type" value="Genomic_DNA"/>
</dbReference>
<keyword evidence="3" id="KW-1185">Reference proteome</keyword>
<organism evidence="2 3">
    <name type="scientific">Orchesella cincta</name>
    <name type="common">Springtail</name>
    <name type="synonym">Podura cincta</name>
    <dbReference type="NCBI Taxonomy" id="48709"/>
    <lineage>
        <taxon>Eukaryota</taxon>
        <taxon>Metazoa</taxon>
        <taxon>Ecdysozoa</taxon>
        <taxon>Arthropoda</taxon>
        <taxon>Hexapoda</taxon>
        <taxon>Collembola</taxon>
        <taxon>Entomobryomorpha</taxon>
        <taxon>Entomobryoidea</taxon>
        <taxon>Orchesellidae</taxon>
        <taxon>Orchesellinae</taxon>
        <taxon>Orchesella</taxon>
    </lineage>
</organism>
<feature type="signal peptide" evidence="1">
    <location>
        <begin position="1"/>
        <end position="19"/>
    </location>
</feature>
<protein>
    <submittedName>
        <fullName evidence="2">Uncharacterized protein</fullName>
    </submittedName>
</protein>
<evidence type="ECO:0000256" key="1">
    <source>
        <dbReference type="SAM" id="SignalP"/>
    </source>
</evidence>